<dbReference type="Gene3D" id="1.10.10.2910">
    <property type="match status" value="1"/>
</dbReference>
<evidence type="ECO:0000313" key="2">
    <source>
        <dbReference type="Proteomes" id="UP000029082"/>
    </source>
</evidence>
<gene>
    <name evidence="1" type="ORF">BMON_0171</name>
</gene>
<organism evidence="1 2">
    <name type="scientific">Bifidobacterium mongoliense DSM 21395</name>
    <dbReference type="NCBI Taxonomy" id="1437603"/>
    <lineage>
        <taxon>Bacteria</taxon>
        <taxon>Bacillati</taxon>
        <taxon>Actinomycetota</taxon>
        <taxon>Actinomycetes</taxon>
        <taxon>Bifidobacteriales</taxon>
        <taxon>Bifidobacteriaceae</taxon>
        <taxon>Bifidobacterium</taxon>
    </lineage>
</organism>
<dbReference type="Proteomes" id="UP000029082">
    <property type="component" value="Unassembled WGS sequence"/>
</dbReference>
<evidence type="ECO:0000313" key="1">
    <source>
        <dbReference type="EMBL" id="KFI80299.1"/>
    </source>
</evidence>
<sequence length="148" mass="17098">MRNTLKVLISPHDTYGSLRLMADRLGVRVRSENIPGDDLCGYFEAWNNAIIIDRSMTYRGKRCTLVHELVHWSHGDFFHGSVIDSRLENRARREAAWLLVDPREYEQAESMYEGESKSIAIELDVTLQIIEDYRDMVLAPLRDQCAAL</sequence>
<dbReference type="RefSeq" id="WP_152595813.1">
    <property type="nucleotide sequence ID" value="NZ_JDUO01000015.1"/>
</dbReference>
<keyword evidence="2" id="KW-1185">Reference proteome</keyword>
<dbReference type="GeneID" id="93095026"/>
<dbReference type="OrthoDB" id="4727201at2"/>
<proteinExistence type="predicted"/>
<comment type="caution">
    <text evidence="1">The sequence shown here is derived from an EMBL/GenBank/DDBJ whole genome shotgun (WGS) entry which is preliminary data.</text>
</comment>
<evidence type="ECO:0008006" key="3">
    <source>
        <dbReference type="Google" id="ProtNLM"/>
    </source>
</evidence>
<dbReference type="eggNOG" id="ENOG502ZX0Y">
    <property type="taxonomic scope" value="Bacteria"/>
</dbReference>
<accession>A0A087CAJ9</accession>
<name>A0A087CAJ9_9BIFI</name>
<dbReference type="STRING" id="1437603.GCA_000771525_00509"/>
<reference evidence="1 2" key="1">
    <citation type="submission" date="2014-03" db="EMBL/GenBank/DDBJ databases">
        <title>Genomics of Bifidobacteria.</title>
        <authorList>
            <person name="Ventura M."/>
            <person name="Milani C."/>
            <person name="Lugli G.A."/>
        </authorList>
    </citation>
    <scope>NUCLEOTIDE SEQUENCE [LARGE SCALE GENOMIC DNA]</scope>
    <source>
        <strain evidence="1 2">DSM 21395</strain>
    </source>
</reference>
<dbReference type="EMBL" id="JGZE01000001">
    <property type="protein sequence ID" value="KFI80299.1"/>
    <property type="molecule type" value="Genomic_DNA"/>
</dbReference>
<protein>
    <recommendedName>
        <fullName evidence="3">IrrE N-terminal-like domain-containing protein</fullName>
    </recommendedName>
</protein>
<dbReference type="AlphaFoldDB" id="A0A087CAJ9"/>